<dbReference type="EMBL" id="KX426227">
    <property type="protein sequence ID" value="APW48877.1"/>
    <property type="molecule type" value="Genomic_DNA"/>
</dbReference>
<geneLocation type="plasmid" evidence="2">
    <name>pALWED1.1</name>
</geneLocation>
<sequence>MTMRKRKNTLRQPKGKSKFVPVILGATLVISSPVFAEWATVGLGTIMSEMSSQIPKHASNQANDIQKVSQSTRRKLDDSTENIVAALKVAVKQKAQAANQITDATTKNTQTIASGIQALLQSDTMKKAQFAYGANTGQGFKSCEVLAENTNMSSASGQVIDQAADMATQTSQVGGKLVGSQQEVINQRLNVHKAEFCTVAEAQAGQCTLSKLPGGDTNASLLFKSVAPGSKEALARHYVRENILGTPDKSLSTATARTPAGRDYLQATNQKTALLAMPAYSLAVIDAQNTKSFKDIDGKMVSANDLIDQTIARYYGGPEAKKWQMAMAMQDPRGLLKEANIINGVSVYLDLQTYKQSLREEGLLSALLLAKSQPIKDDVKTKYGQSVKVKLSQTMPQF</sequence>
<feature type="compositionally biased region" description="Polar residues" evidence="1">
    <location>
        <begin position="55"/>
        <end position="71"/>
    </location>
</feature>
<organism evidence="2">
    <name type="scientific">Acinetobacter lwoffii</name>
    <dbReference type="NCBI Taxonomy" id="28090"/>
    <lineage>
        <taxon>Bacteria</taxon>
        <taxon>Pseudomonadati</taxon>
        <taxon>Pseudomonadota</taxon>
        <taxon>Gammaproteobacteria</taxon>
        <taxon>Moraxellales</taxon>
        <taxon>Moraxellaceae</taxon>
        <taxon>Acinetobacter</taxon>
    </lineage>
</organism>
<dbReference type="RefSeq" id="WP_223213857.1">
    <property type="nucleotide sequence ID" value="NZ_MT742180.1"/>
</dbReference>
<dbReference type="AlphaFoldDB" id="A0A1P8KGR8"/>
<keyword evidence="2" id="KW-0614">Plasmid</keyword>
<reference evidence="2" key="1">
    <citation type="journal article" date="2016" name="Biomed. Res. Int.">
        <title>Resistance of Permafrost and Modern Acinetobacter lwoffii Strains to Heavy Metals and Arsenic Revealed by Genome Analysis.</title>
        <authorList>
            <person name="Mindlin S."/>
            <person name="Petrenko A."/>
            <person name="Kurakov A."/>
            <person name="Beletsky A."/>
            <person name="Mardanov A."/>
            <person name="Petrova M."/>
        </authorList>
    </citation>
    <scope>NUCLEOTIDE SEQUENCE</scope>
    <source>
        <strain evidence="2">ED23-35</strain>
        <plasmid evidence="2">pALWED1.1</plasmid>
    </source>
</reference>
<protein>
    <recommendedName>
        <fullName evidence="3">IncI1 plasmid conjugative transfer protein TraW</fullName>
    </recommendedName>
</protein>
<feature type="region of interest" description="Disordered" evidence="1">
    <location>
        <begin position="55"/>
        <end position="74"/>
    </location>
</feature>
<proteinExistence type="predicted"/>
<evidence type="ECO:0000313" key="2">
    <source>
        <dbReference type="EMBL" id="APW48877.1"/>
    </source>
</evidence>
<gene>
    <name evidence="2" type="ORF">BAA96_1p0172</name>
</gene>
<name>A0A1P8KGR8_ACILW</name>
<evidence type="ECO:0000256" key="1">
    <source>
        <dbReference type="SAM" id="MobiDB-lite"/>
    </source>
</evidence>
<evidence type="ECO:0008006" key="3">
    <source>
        <dbReference type="Google" id="ProtNLM"/>
    </source>
</evidence>
<accession>A0A1P8KGR8</accession>